<dbReference type="Pfam" id="PF00512">
    <property type="entry name" value="HisKA"/>
    <property type="match status" value="1"/>
</dbReference>
<gene>
    <name evidence="19" type="ORF">B8V81_0907</name>
</gene>
<dbReference type="InterPro" id="IPR050428">
    <property type="entry name" value="TCS_sensor_his_kinase"/>
</dbReference>
<evidence type="ECO:0000256" key="15">
    <source>
        <dbReference type="SAM" id="MobiDB-lite"/>
    </source>
</evidence>
<evidence type="ECO:0000256" key="3">
    <source>
        <dbReference type="ARBA" id="ARBA00012438"/>
    </source>
</evidence>
<dbReference type="CDD" id="cd06225">
    <property type="entry name" value="HAMP"/>
    <property type="match status" value="1"/>
</dbReference>
<comment type="subcellular location">
    <subcellularLocation>
        <location evidence="2">Cell membrane</location>
        <topology evidence="2">Multi-pass membrane protein</topology>
    </subcellularLocation>
</comment>
<evidence type="ECO:0000256" key="8">
    <source>
        <dbReference type="ARBA" id="ARBA00022741"/>
    </source>
</evidence>
<dbReference type="SUPFAM" id="SSF47384">
    <property type="entry name" value="Homodimeric domain of signal transducing histidine kinase"/>
    <property type="match status" value="1"/>
</dbReference>
<dbReference type="GO" id="GO:0005524">
    <property type="term" value="F:ATP binding"/>
    <property type="evidence" value="ECO:0007669"/>
    <property type="project" value="UniProtKB-KW"/>
</dbReference>
<evidence type="ECO:0000256" key="7">
    <source>
        <dbReference type="ARBA" id="ARBA00022692"/>
    </source>
</evidence>
<keyword evidence="4" id="KW-1003">Cell membrane</keyword>
<evidence type="ECO:0000313" key="20">
    <source>
        <dbReference type="Proteomes" id="UP000234789"/>
    </source>
</evidence>
<evidence type="ECO:0000256" key="2">
    <source>
        <dbReference type="ARBA" id="ARBA00004651"/>
    </source>
</evidence>
<dbReference type="PROSITE" id="PS50109">
    <property type="entry name" value="HIS_KIN"/>
    <property type="match status" value="1"/>
</dbReference>
<keyword evidence="20" id="KW-1185">Reference proteome</keyword>
<feature type="domain" description="HAMP" evidence="18">
    <location>
        <begin position="115"/>
        <end position="167"/>
    </location>
</feature>
<evidence type="ECO:0000256" key="4">
    <source>
        <dbReference type="ARBA" id="ARBA00022475"/>
    </source>
</evidence>
<dbReference type="Gene3D" id="1.10.287.130">
    <property type="match status" value="1"/>
</dbReference>
<keyword evidence="13 16" id="KW-0472">Membrane</keyword>
<dbReference type="InterPro" id="IPR036097">
    <property type="entry name" value="HisK_dim/P_sf"/>
</dbReference>
<evidence type="ECO:0000256" key="14">
    <source>
        <dbReference type="SAM" id="Coils"/>
    </source>
</evidence>
<keyword evidence="12" id="KW-0902">Two-component regulatory system</keyword>
<dbReference type="PANTHER" id="PTHR45436">
    <property type="entry name" value="SENSOR HISTIDINE KINASE YKOH"/>
    <property type="match status" value="1"/>
</dbReference>
<evidence type="ECO:0000256" key="11">
    <source>
        <dbReference type="ARBA" id="ARBA00022989"/>
    </source>
</evidence>
<keyword evidence="8" id="KW-0547">Nucleotide-binding</keyword>
<dbReference type="Gene3D" id="6.10.340.10">
    <property type="match status" value="1"/>
</dbReference>
<dbReference type="InterPro" id="IPR003594">
    <property type="entry name" value="HATPase_dom"/>
</dbReference>
<evidence type="ECO:0000256" key="10">
    <source>
        <dbReference type="ARBA" id="ARBA00022840"/>
    </source>
</evidence>
<evidence type="ECO:0000259" key="17">
    <source>
        <dbReference type="PROSITE" id="PS50109"/>
    </source>
</evidence>
<evidence type="ECO:0000256" key="13">
    <source>
        <dbReference type="ARBA" id="ARBA00023136"/>
    </source>
</evidence>
<dbReference type="Proteomes" id="UP000234789">
    <property type="component" value="Unassembled WGS sequence"/>
</dbReference>
<comment type="caution">
    <text evidence="19">The sequence shown here is derived from an EMBL/GenBank/DDBJ whole genome shotgun (WGS) entry which is preliminary data.</text>
</comment>
<keyword evidence="5" id="KW-0597">Phosphoprotein</keyword>
<feature type="transmembrane region" description="Helical" evidence="16">
    <location>
        <begin position="95"/>
        <end position="114"/>
    </location>
</feature>
<protein>
    <recommendedName>
        <fullName evidence="3">histidine kinase</fullName>
        <ecNumber evidence="3">2.7.13.3</ecNumber>
    </recommendedName>
</protein>
<evidence type="ECO:0000313" key="19">
    <source>
        <dbReference type="EMBL" id="PLT46683.1"/>
    </source>
</evidence>
<organism evidence="19 20">
    <name type="scientific">Paenibacillus pasadenensis</name>
    <dbReference type="NCBI Taxonomy" id="217090"/>
    <lineage>
        <taxon>Bacteria</taxon>
        <taxon>Bacillati</taxon>
        <taxon>Bacillota</taxon>
        <taxon>Bacilli</taxon>
        <taxon>Bacillales</taxon>
        <taxon>Paenibacillaceae</taxon>
        <taxon>Paenibacillus</taxon>
    </lineage>
</organism>
<sequence>MSGRRSDGGRPARWSGWRALRRGAAARALGSGSLRGRLTLLLLGFAALVLLLFAGTVLAGLHLHVAMYERELLLARHAAEASLSGHLERAIAESVLWTLLGSVLIAGAIAYAAAGRLELPLVRMKEAAADMERGAYSARVQAAGPAELAELAASMNGLAARLQEQERLRRSMSENIAHELRTPLAALGASLRAMEDGVWEATPERLAASYGEVRRLGRLVEELEELGGYGRPEFRLEPSLQSAGRLLAEAAASFEARCGAAGIELRLEPVPQAWSVVADAGRIGQILHNLLDNAVKHTPPGGAIALRAEKSKRLLALIVEDDGCGIPEEELPFVFERFYRADRSRRRSPQAPDGASGLGLAIARQLAEAHGGSLRAERSAAGGARLKLELELPERSGAGRTADFWPPGSRGDFQP</sequence>
<evidence type="ECO:0000256" key="12">
    <source>
        <dbReference type="ARBA" id="ARBA00023012"/>
    </source>
</evidence>
<dbReference type="GO" id="GO:0005886">
    <property type="term" value="C:plasma membrane"/>
    <property type="evidence" value="ECO:0007669"/>
    <property type="project" value="UniProtKB-SubCell"/>
</dbReference>
<evidence type="ECO:0000256" key="6">
    <source>
        <dbReference type="ARBA" id="ARBA00022679"/>
    </source>
</evidence>
<dbReference type="Gene3D" id="3.30.565.10">
    <property type="entry name" value="Histidine kinase-like ATPase, C-terminal domain"/>
    <property type="match status" value="1"/>
</dbReference>
<keyword evidence="11 16" id="KW-1133">Transmembrane helix</keyword>
<dbReference type="Pfam" id="PF02518">
    <property type="entry name" value="HATPase_c"/>
    <property type="match status" value="1"/>
</dbReference>
<dbReference type="SMART" id="SM00387">
    <property type="entry name" value="HATPase_c"/>
    <property type="match status" value="1"/>
</dbReference>
<evidence type="ECO:0000259" key="18">
    <source>
        <dbReference type="PROSITE" id="PS50885"/>
    </source>
</evidence>
<dbReference type="EMBL" id="NFEZ01000003">
    <property type="protein sequence ID" value="PLT46683.1"/>
    <property type="molecule type" value="Genomic_DNA"/>
</dbReference>
<dbReference type="PRINTS" id="PR00344">
    <property type="entry name" value="BCTRLSENSOR"/>
</dbReference>
<evidence type="ECO:0000256" key="16">
    <source>
        <dbReference type="SAM" id="Phobius"/>
    </source>
</evidence>
<keyword evidence="14" id="KW-0175">Coiled coil</keyword>
<keyword evidence="7 16" id="KW-0812">Transmembrane</keyword>
<evidence type="ECO:0000256" key="9">
    <source>
        <dbReference type="ARBA" id="ARBA00022777"/>
    </source>
</evidence>
<dbReference type="GO" id="GO:0000155">
    <property type="term" value="F:phosphorelay sensor kinase activity"/>
    <property type="evidence" value="ECO:0007669"/>
    <property type="project" value="InterPro"/>
</dbReference>
<evidence type="ECO:0000256" key="5">
    <source>
        <dbReference type="ARBA" id="ARBA00022553"/>
    </source>
</evidence>
<dbReference type="EC" id="2.7.13.3" evidence="3"/>
<dbReference type="PANTHER" id="PTHR45436:SF5">
    <property type="entry name" value="SENSOR HISTIDINE KINASE TRCS"/>
    <property type="match status" value="1"/>
</dbReference>
<dbReference type="SUPFAM" id="SSF55874">
    <property type="entry name" value="ATPase domain of HSP90 chaperone/DNA topoisomerase II/histidine kinase"/>
    <property type="match status" value="1"/>
</dbReference>
<dbReference type="RefSeq" id="WP_101807839.1">
    <property type="nucleotide sequence ID" value="NZ_NFEZ01000003.1"/>
</dbReference>
<dbReference type="CDD" id="cd00075">
    <property type="entry name" value="HATPase"/>
    <property type="match status" value="1"/>
</dbReference>
<reference evidence="19 20" key="1">
    <citation type="submission" date="2017-05" db="EMBL/GenBank/DDBJ databases">
        <title>Functional genome analysis of Paenibacillus pasadenensis strain R16: insights on endophytic life style and antifungal activity.</title>
        <authorList>
            <person name="Passera A."/>
            <person name="Marcolungo L."/>
            <person name="Casati P."/>
            <person name="Brasca M."/>
            <person name="Quaglino F."/>
            <person name="Delledonne M."/>
        </authorList>
    </citation>
    <scope>NUCLEOTIDE SEQUENCE [LARGE SCALE GENOMIC DNA]</scope>
    <source>
        <strain evidence="19 20">R16</strain>
    </source>
</reference>
<proteinExistence type="predicted"/>
<dbReference type="InterPro" id="IPR003661">
    <property type="entry name" value="HisK_dim/P_dom"/>
</dbReference>
<dbReference type="PROSITE" id="PS50885">
    <property type="entry name" value="HAMP"/>
    <property type="match status" value="1"/>
</dbReference>
<accession>A0A2N5N8N2</accession>
<dbReference type="InterPro" id="IPR005467">
    <property type="entry name" value="His_kinase_dom"/>
</dbReference>
<name>A0A2N5N8N2_9BACL</name>
<feature type="coiled-coil region" evidence="14">
    <location>
        <begin position="148"/>
        <end position="175"/>
    </location>
</feature>
<keyword evidence="9 19" id="KW-0418">Kinase</keyword>
<feature type="region of interest" description="Disordered" evidence="15">
    <location>
        <begin position="390"/>
        <end position="415"/>
    </location>
</feature>
<evidence type="ECO:0000256" key="1">
    <source>
        <dbReference type="ARBA" id="ARBA00000085"/>
    </source>
</evidence>
<dbReference type="CDD" id="cd00082">
    <property type="entry name" value="HisKA"/>
    <property type="match status" value="1"/>
</dbReference>
<keyword evidence="6" id="KW-0808">Transferase</keyword>
<dbReference type="SMART" id="SM00388">
    <property type="entry name" value="HisKA"/>
    <property type="match status" value="1"/>
</dbReference>
<comment type="catalytic activity">
    <reaction evidence="1">
        <text>ATP + protein L-histidine = ADP + protein N-phospho-L-histidine.</text>
        <dbReference type="EC" id="2.7.13.3"/>
    </reaction>
</comment>
<feature type="domain" description="Histidine kinase" evidence="17">
    <location>
        <begin position="175"/>
        <end position="394"/>
    </location>
</feature>
<dbReference type="AlphaFoldDB" id="A0A2N5N8N2"/>
<dbReference type="Pfam" id="PF00672">
    <property type="entry name" value="HAMP"/>
    <property type="match status" value="1"/>
</dbReference>
<dbReference type="SMART" id="SM00304">
    <property type="entry name" value="HAMP"/>
    <property type="match status" value="1"/>
</dbReference>
<dbReference type="InterPro" id="IPR036890">
    <property type="entry name" value="HATPase_C_sf"/>
</dbReference>
<keyword evidence="10" id="KW-0067">ATP-binding</keyword>
<dbReference type="InterPro" id="IPR003660">
    <property type="entry name" value="HAMP_dom"/>
</dbReference>
<feature type="transmembrane region" description="Helical" evidence="16">
    <location>
        <begin position="40"/>
        <end position="63"/>
    </location>
</feature>
<dbReference type="InterPro" id="IPR004358">
    <property type="entry name" value="Sig_transdc_His_kin-like_C"/>
</dbReference>